<accession>A0A085MR08</accession>
<dbReference type="AlphaFoldDB" id="A0A085MR08"/>
<reference evidence="4 5" key="1">
    <citation type="journal article" date="2014" name="Nat. Genet.">
        <title>Genome and transcriptome of the porcine whipworm Trichuris suis.</title>
        <authorList>
            <person name="Jex A.R."/>
            <person name="Nejsum P."/>
            <person name="Schwarz E.M."/>
            <person name="Hu L."/>
            <person name="Young N.D."/>
            <person name="Hall R.S."/>
            <person name="Korhonen P.K."/>
            <person name="Liao S."/>
            <person name="Thamsborg S."/>
            <person name="Xia J."/>
            <person name="Xu P."/>
            <person name="Wang S."/>
            <person name="Scheerlinck J.P."/>
            <person name="Hofmann A."/>
            <person name="Sternberg P.W."/>
            <person name="Wang J."/>
            <person name="Gasser R.B."/>
        </authorList>
    </citation>
    <scope>NUCLEOTIDE SEQUENCE [LARGE SCALE GENOMIC DNA]</scope>
    <source>
        <strain evidence="4">DCEP-RM93F</strain>
        <strain evidence="3">DCEP-RM93M</strain>
    </source>
</reference>
<dbReference type="Proteomes" id="UP000030764">
    <property type="component" value="Unassembled WGS sequence"/>
</dbReference>
<keyword evidence="5" id="KW-1185">Reference proteome</keyword>
<keyword evidence="1" id="KW-0175">Coiled coil</keyword>
<evidence type="ECO:0000313" key="3">
    <source>
        <dbReference type="EMBL" id="KFD48918.1"/>
    </source>
</evidence>
<sequence>MSSTSRANRSRRRGRLSQGGLPPDAATDISQSVERDDSRADVANLADAVASLTRQVADLQAVVMALKRLHP</sequence>
<evidence type="ECO:0000256" key="2">
    <source>
        <dbReference type="SAM" id="MobiDB-lite"/>
    </source>
</evidence>
<gene>
    <name evidence="3" type="ORF">M513_10281</name>
    <name evidence="4" type="ORF">M514_10281</name>
</gene>
<dbReference type="EMBL" id="KL363282">
    <property type="protein sequence ID" value="KFD48918.1"/>
    <property type="molecule type" value="Genomic_DNA"/>
</dbReference>
<protein>
    <submittedName>
        <fullName evidence="4">Uncharacterized protein</fullName>
    </submittedName>
</protein>
<name>A0A085MR08_9BILA</name>
<evidence type="ECO:0000256" key="1">
    <source>
        <dbReference type="SAM" id="Coils"/>
    </source>
</evidence>
<evidence type="ECO:0000313" key="5">
    <source>
        <dbReference type="Proteomes" id="UP000030764"/>
    </source>
</evidence>
<dbReference type="EMBL" id="KL367781">
    <property type="protein sequence ID" value="KFD59654.1"/>
    <property type="molecule type" value="Genomic_DNA"/>
</dbReference>
<proteinExistence type="predicted"/>
<feature type="region of interest" description="Disordered" evidence="2">
    <location>
        <begin position="1"/>
        <end position="39"/>
    </location>
</feature>
<evidence type="ECO:0000313" key="4">
    <source>
        <dbReference type="EMBL" id="KFD59654.1"/>
    </source>
</evidence>
<feature type="coiled-coil region" evidence="1">
    <location>
        <begin position="42"/>
        <end position="69"/>
    </location>
</feature>
<organism evidence="4">
    <name type="scientific">Trichuris suis</name>
    <name type="common">pig whipworm</name>
    <dbReference type="NCBI Taxonomy" id="68888"/>
    <lineage>
        <taxon>Eukaryota</taxon>
        <taxon>Metazoa</taxon>
        <taxon>Ecdysozoa</taxon>
        <taxon>Nematoda</taxon>
        <taxon>Enoplea</taxon>
        <taxon>Dorylaimia</taxon>
        <taxon>Trichinellida</taxon>
        <taxon>Trichuridae</taxon>
        <taxon>Trichuris</taxon>
    </lineage>
</organism>
<dbReference type="Proteomes" id="UP000030758">
    <property type="component" value="Unassembled WGS sequence"/>
</dbReference>